<gene>
    <name evidence="1" type="ORF">LPB142_15630</name>
</gene>
<dbReference type="AlphaFoldDB" id="A0A1D9MFG2"/>
<reference evidence="1 2" key="1">
    <citation type="submission" date="2016-10" db="EMBL/GenBank/DDBJ databases">
        <title>Rhodobacter sp. LPB0142, isolated from sea water.</title>
        <authorList>
            <person name="Kim E."/>
            <person name="Yi H."/>
        </authorList>
    </citation>
    <scope>NUCLEOTIDE SEQUENCE [LARGE SCALE GENOMIC DNA]</scope>
    <source>
        <strain evidence="1 2">LPB0142</strain>
    </source>
</reference>
<organism evidence="1 2">
    <name type="scientific">Rhodobacter xanthinilyticus</name>
    <dbReference type="NCBI Taxonomy" id="1850250"/>
    <lineage>
        <taxon>Bacteria</taxon>
        <taxon>Pseudomonadati</taxon>
        <taxon>Pseudomonadota</taxon>
        <taxon>Alphaproteobacteria</taxon>
        <taxon>Rhodobacterales</taxon>
        <taxon>Rhodobacter group</taxon>
        <taxon>Rhodobacter</taxon>
    </lineage>
</organism>
<proteinExistence type="predicted"/>
<keyword evidence="2" id="KW-1185">Reference proteome</keyword>
<dbReference type="EMBL" id="CP017781">
    <property type="protein sequence ID" value="AOZ70587.1"/>
    <property type="molecule type" value="Genomic_DNA"/>
</dbReference>
<dbReference type="Proteomes" id="UP000176562">
    <property type="component" value="Chromosome"/>
</dbReference>
<dbReference type="KEGG" id="rhp:LPB142_15630"/>
<name>A0A1D9MFG2_9RHOB</name>
<protein>
    <submittedName>
        <fullName evidence="1">Uncharacterized protein</fullName>
    </submittedName>
</protein>
<sequence length="79" mass="9125">MQNAGACRCTFSAGDLLLTFAFCLIVLNVSCDQDVTKFLIFFSIFERFQAKTNSRTHEILHIKLLQHMREHHSRTVDAH</sequence>
<evidence type="ECO:0000313" key="2">
    <source>
        <dbReference type="Proteomes" id="UP000176562"/>
    </source>
</evidence>
<accession>A0A1D9MFG2</accession>
<evidence type="ECO:0000313" key="1">
    <source>
        <dbReference type="EMBL" id="AOZ70587.1"/>
    </source>
</evidence>